<dbReference type="NCBIfam" id="TIGR01575">
    <property type="entry name" value="rimI"/>
    <property type="match status" value="1"/>
</dbReference>
<dbReference type="EMBL" id="PVNS01000004">
    <property type="protein sequence ID" value="PRO66366.1"/>
    <property type="molecule type" value="Genomic_DNA"/>
</dbReference>
<dbReference type="CDD" id="cd04301">
    <property type="entry name" value="NAT_SF"/>
    <property type="match status" value="1"/>
</dbReference>
<dbReference type="GO" id="GO:0008999">
    <property type="term" value="F:protein-N-terminal-alanine acetyltransferase activity"/>
    <property type="evidence" value="ECO:0007669"/>
    <property type="project" value="UniProtKB-EC"/>
</dbReference>
<keyword evidence="3" id="KW-0963">Cytoplasm</keyword>
<evidence type="ECO:0000313" key="6">
    <source>
        <dbReference type="Proteomes" id="UP000243650"/>
    </source>
</evidence>
<feature type="domain" description="N-acetyltransferase" evidence="4">
    <location>
        <begin position="5"/>
        <end position="150"/>
    </location>
</feature>
<comment type="subcellular location">
    <subcellularLocation>
        <location evidence="3">Cytoplasm</location>
    </subcellularLocation>
</comment>
<evidence type="ECO:0000256" key="2">
    <source>
        <dbReference type="ARBA" id="ARBA00023315"/>
    </source>
</evidence>
<protein>
    <recommendedName>
        <fullName evidence="3">[Ribosomal protein bS18]-alanine N-acetyltransferase</fullName>
        <ecNumber evidence="3">2.3.1.266</ecNumber>
    </recommendedName>
</protein>
<comment type="similarity">
    <text evidence="3">Belongs to the acetyltransferase family. RimI subfamily.</text>
</comment>
<keyword evidence="1 5" id="KW-0808">Transferase</keyword>
<dbReference type="PANTHER" id="PTHR43877:SF2">
    <property type="entry name" value="AMINOALKYLPHOSPHONATE N-ACETYLTRANSFERASE-RELATED"/>
    <property type="match status" value="1"/>
</dbReference>
<evidence type="ECO:0000256" key="3">
    <source>
        <dbReference type="RuleBase" id="RU363094"/>
    </source>
</evidence>
<dbReference type="PANTHER" id="PTHR43877">
    <property type="entry name" value="AMINOALKYLPHOSPHONATE N-ACETYLTRANSFERASE-RELATED-RELATED"/>
    <property type="match status" value="1"/>
</dbReference>
<comment type="caution">
    <text evidence="5">The sequence shown here is derived from an EMBL/GenBank/DDBJ whole genome shotgun (WGS) entry which is preliminary data.</text>
</comment>
<organism evidence="5 6">
    <name type="scientific">Alkalicoccus urumqiensis</name>
    <name type="common">Bacillus urumqiensis</name>
    <dbReference type="NCBI Taxonomy" id="1548213"/>
    <lineage>
        <taxon>Bacteria</taxon>
        <taxon>Bacillati</taxon>
        <taxon>Bacillota</taxon>
        <taxon>Bacilli</taxon>
        <taxon>Bacillales</taxon>
        <taxon>Bacillaceae</taxon>
        <taxon>Alkalicoccus</taxon>
    </lineage>
</organism>
<dbReference type="EC" id="2.3.1.266" evidence="3"/>
<dbReference type="InterPro" id="IPR050832">
    <property type="entry name" value="Bact_Acetyltransf"/>
</dbReference>
<reference evidence="5 6" key="1">
    <citation type="submission" date="2018-03" db="EMBL/GenBank/DDBJ databases">
        <title>Bacillus urumqiensis sp. nov., a moderately haloalkaliphilic bacterium isolated from a salt lake.</title>
        <authorList>
            <person name="Zhao B."/>
            <person name="Liao Z."/>
        </authorList>
    </citation>
    <scope>NUCLEOTIDE SEQUENCE [LARGE SCALE GENOMIC DNA]</scope>
    <source>
        <strain evidence="5 6">BZ-SZ-XJ18</strain>
    </source>
</reference>
<dbReference type="Proteomes" id="UP000243650">
    <property type="component" value="Unassembled WGS sequence"/>
</dbReference>
<sequence length="150" mass="17061">MESNHSIRLMGVTDIPAVLDVEIESFATPWTQEAFYQEVAKNKFAYYFVAEEAEQILGYCGLWVIVDDAHITNIAVLPGRRREGIGDSLLLASMNMAKMLGAQRLSLEVRVSNEAAQNLYRRHGFQDGGLRRRYYTDNQEDALVMWVNLS</sequence>
<dbReference type="GO" id="GO:0005737">
    <property type="term" value="C:cytoplasm"/>
    <property type="evidence" value="ECO:0007669"/>
    <property type="project" value="UniProtKB-SubCell"/>
</dbReference>
<dbReference type="OrthoDB" id="9794566at2"/>
<dbReference type="Gene3D" id="3.40.630.30">
    <property type="match status" value="1"/>
</dbReference>
<accession>A0A2P6MJA4</accession>
<proteinExistence type="inferred from homology"/>
<dbReference type="InterPro" id="IPR016181">
    <property type="entry name" value="Acyl_CoA_acyltransferase"/>
</dbReference>
<dbReference type="AlphaFoldDB" id="A0A2P6MJA4"/>
<evidence type="ECO:0000259" key="4">
    <source>
        <dbReference type="PROSITE" id="PS51186"/>
    </source>
</evidence>
<evidence type="ECO:0000313" key="5">
    <source>
        <dbReference type="EMBL" id="PRO66366.1"/>
    </source>
</evidence>
<name>A0A2P6MJA4_ALKUR</name>
<dbReference type="RefSeq" id="WP_105958555.1">
    <property type="nucleotide sequence ID" value="NZ_PVNS01000004.1"/>
</dbReference>
<keyword evidence="6" id="KW-1185">Reference proteome</keyword>
<comment type="function">
    <text evidence="3">Acetylates the N-terminal alanine of ribosomal protein bS18.</text>
</comment>
<dbReference type="Pfam" id="PF00583">
    <property type="entry name" value="Acetyltransf_1"/>
    <property type="match status" value="1"/>
</dbReference>
<gene>
    <name evidence="5" type="primary">rimI</name>
    <name evidence="5" type="ORF">C6I21_06075</name>
</gene>
<dbReference type="PROSITE" id="PS51186">
    <property type="entry name" value="GNAT"/>
    <property type="match status" value="1"/>
</dbReference>
<dbReference type="InterPro" id="IPR006464">
    <property type="entry name" value="AcTrfase_RimI/Ard1"/>
</dbReference>
<comment type="catalytic activity">
    <reaction evidence="3">
        <text>N-terminal L-alanyl-[ribosomal protein bS18] + acetyl-CoA = N-terminal N(alpha)-acetyl-L-alanyl-[ribosomal protein bS18] + CoA + H(+)</text>
        <dbReference type="Rhea" id="RHEA:43756"/>
        <dbReference type="Rhea" id="RHEA-COMP:10676"/>
        <dbReference type="Rhea" id="RHEA-COMP:10677"/>
        <dbReference type="ChEBI" id="CHEBI:15378"/>
        <dbReference type="ChEBI" id="CHEBI:57287"/>
        <dbReference type="ChEBI" id="CHEBI:57288"/>
        <dbReference type="ChEBI" id="CHEBI:64718"/>
        <dbReference type="ChEBI" id="CHEBI:83683"/>
        <dbReference type="EC" id="2.3.1.266"/>
    </reaction>
</comment>
<keyword evidence="2" id="KW-0012">Acyltransferase</keyword>
<dbReference type="InterPro" id="IPR000182">
    <property type="entry name" value="GNAT_dom"/>
</dbReference>
<dbReference type="SUPFAM" id="SSF55729">
    <property type="entry name" value="Acyl-CoA N-acyltransferases (Nat)"/>
    <property type="match status" value="1"/>
</dbReference>
<evidence type="ECO:0000256" key="1">
    <source>
        <dbReference type="ARBA" id="ARBA00022679"/>
    </source>
</evidence>